<dbReference type="Pfam" id="PF09990">
    <property type="entry name" value="DUF2231"/>
    <property type="match status" value="1"/>
</dbReference>
<protein>
    <submittedName>
        <fullName evidence="9">Biphenyl 2,3-dioxygenase, ferredoxin component</fullName>
    </submittedName>
</protein>
<dbReference type="InterPro" id="IPR017941">
    <property type="entry name" value="Rieske_2Fe-2S"/>
</dbReference>
<dbReference type="PROSITE" id="PS51296">
    <property type="entry name" value="RIESKE"/>
    <property type="match status" value="1"/>
</dbReference>
<evidence type="ECO:0000313" key="9">
    <source>
        <dbReference type="EMBL" id="VBA38143.1"/>
    </source>
</evidence>
<evidence type="ECO:0000313" key="10">
    <source>
        <dbReference type="Proteomes" id="UP000273307"/>
    </source>
</evidence>
<accession>A0A498Q0R8</accession>
<feature type="transmembrane region" description="Helical" evidence="7">
    <location>
        <begin position="119"/>
        <end position="139"/>
    </location>
</feature>
<organism evidence="9 10">
    <name type="scientific">Mycobacterium attenuatum</name>
    <dbReference type="NCBI Taxonomy" id="2341086"/>
    <lineage>
        <taxon>Bacteria</taxon>
        <taxon>Bacillati</taxon>
        <taxon>Actinomycetota</taxon>
        <taxon>Actinomycetes</taxon>
        <taxon>Mycobacteriales</taxon>
        <taxon>Mycobacteriaceae</taxon>
        <taxon>Mycobacterium</taxon>
    </lineage>
</organism>
<evidence type="ECO:0000256" key="4">
    <source>
        <dbReference type="ARBA" id="ARBA00023014"/>
    </source>
</evidence>
<reference evidence="9 10" key="1">
    <citation type="submission" date="2018-09" db="EMBL/GenBank/DDBJ databases">
        <authorList>
            <person name="Tagini F."/>
        </authorList>
    </citation>
    <scope>NUCLEOTIDE SEQUENCE [LARGE SCALE GENOMIC DNA]</scope>
    <source>
        <strain evidence="9 10">MK136</strain>
    </source>
</reference>
<sequence>MVPASTPARPLINALEQASVLDVPAQTIASKVRQLLGGGKLKQAISGTWLGHPAHPPLTDLVIGSFLSASVLDLLAPRAGERAARRLITMGIAASTLTAVTGFSDWADTELSDESVRRVGLVHSEANLLALMLYFSSLIARRRGARMRGALLAFAGAGVLGASGYLGGHMAYVRGVGVNQTAFDAGPQDWTAVGAGVDLIDGQMLSAEANGTPVLLVREGGNVYAIHDRCSHRGCVLSEGKLESHVITCSCHGSQFDVRDGTLLHGPATVSQPSLDAREVNGRIEVRRVTRG</sequence>
<dbReference type="EMBL" id="UPHP01000054">
    <property type="protein sequence ID" value="VBA38143.1"/>
    <property type="molecule type" value="Genomic_DNA"/>
</dbReference>
<evidence type="ECO:0000256" key="1">
    <source>
        <dbReference type="ARBA" id="ARBA00022714"/>
    </source>
</evidence>
<dbReference type="Proteomes" id="UP000273307">
    <property type="component" value="Unassembled WGS sequence"/>
</dbReference>
<dbReference type="SUPFAM" id="SSF50022">
    <property type="entry name" value="ISP domain"/>
    <property type="match status" value="1"/>
</dbReference>
<evidence type="ECO:0000259" key="8">
    <source>
        <dbReference type="PROSITE" id="PS51296"/>
    </source>
</evidence>
<proteinExistence type="inferred from homology"/>
<dbReference type="PANTHER" id="PTHR21496:SF0">
    <property type="entry name" value="RIESKE DOMAIN-CONTAINING PROTEIN"/>
    <property type="match status" value="1"/>
</dbReference>
<keyword evidence="9" id="KW-0223">Dioxygenase</keyword>
<dbReference type="PANTHER" id="PTHR21496">
    <property type="entry name" value="FERREDOXIN-RELATED"/>
    <property type="match status" value="1"/>
</dbReference>
<gene>
    <name evidence="9" type="primary">bphA3</name>
    <name evidence="9" type="ORF">LAUMK136_02296</name>
</gene>
<keyword evidence="2" id="KW-0479">Metal-binding</keyword>
<dbReference type="InterPro" id="IPR036922">
    <property type="entry name" value="Rieske_2Fe-2S_sf"/>
</dbReference>
<keyword evidence="9" id="KW-0560">Oxidoreductase</keyword>
<dbReference type="Gene3D" id="2.102.10.10">
    <property type="entry name" value="Rieske [2Fe-2S] iron-sulphur domain"/>
    <property type="match status" value="1"/>
</dbReference>
<evidence type="ECO:0000256" key="3">
    <source>
        <dbReference type="ARBA" id="ARBA00023004"/>
    </source>
</evidence>
<keyword evidence="4" id="KW-0411">Iron-sulfur</keyword>
<evidence type="ECO:0000256" key="5">
    <source>
        <dbReference type="ARBA" id="ARBA00034078"/>
    </source>
</evidence>
<dbReference type="Pfam" id="PF00355">
    <property type="entry name" value="Rieske"/>
    <property type="match status" value="1"/>
</dbReference>
<dbReference type="GO" id="GO:0004497">
    <property type="term" value="F:monooxygenase activity"/>
    <property type="evidence" value="ECO:0007669"/>
    <property type="project" value="UniProtKB-ARBA"/>
</dbReference>
<feature type="transmembrane region" description="Helical" evidence="7">
    <location>
        <begin position="87"/>
        <end position="107"/>
    </location>
</feature>
<evidence type="ECO:0000256" key="6">
    <source>
        <dbReference type="ARBA" id="ARBA00038001"/>
    </source>
</evidence>
<keyword evidence="10" id="KW-1185">Reference proteome</keyword>
<comment type="cofactor">
    <cofactor evidence="5">
        <name>[2Fe-2S] cluster</name>
        <dbReference type="ChEBI" id="CHEBI:190135"/>
    </cofactor>
</comment>
<dbReference type="AlphaFoldDB" id="A0A498Q0R8"/>
<dbReference type="GO" id="GO:0016705">
    <property type="term" value="F:oxidoreductase activity, acting on paired donors, with incorporation or reduction of molecular oxygen"/>
    <property type="evidence" value="ECO:0007669"/>
    <property type="project" value="UniProtKB-ARBA"/>
</dbReference>
<keyword evidence="7" id="KW-0472">Membrane</keyword>
<feature type="transmembrane region" description="Helical" evidence="7">
    <location>
        <begin position="151"/>
        <end position="172"/>
    </location>
</feature>
<keyword evidence="7" id="KW-1133">Transmembrane helix</keyword>
<keyword evidence="3" id="KW-0408">Iron</keyword>
<feature type="domain" description="Rieske" evidence="8">
    <location>
        <begin position="191"/>
        <end position="286"/>
    </location>
</feature>
<comment type="similarity">
    <text evidence="6">Belongs to the bacterial ring-hydroxylating dioxygenase ferredoxin component family.</text>
</comment>
<evidence type="ECO:0000256" key="2">
    <source>
        <dbReference type="ARBA" id="ARBA00022723"/>
    </source>
</evidence>
<dbReference type="InterPro" id="IPR019251">
    <property type="entry name" value="DUF2231_TM"/>
</dbReference>
<dbReference type="CDD" id="cd03467">
    <property type="entry name" value="Rieske"/>
    <property type="match status" value="1"/>
</dbReference>
<dbReference type="GO" id="GO:0046872">
    <property type="term" value="F:metal ion binding"/>
    <property type="evidence" value="ECO:0007669"/>
    <property type="project" value="UniProtKB-KW"/>
</dbReference>
<dbReference type="GO" id="GO:0051213">
    <property type="term" value="F:dioxygenase activity"/>
    <property type="evidence" value="ECO:0007669"/>
    <property type="project" value="UniProtKB-KW"/>
</dbReference>
<name>A0A498Q0R8_9MYCO</name>
<dbReference type="GO" id="GO:0051537">
    <property type="term" value="F:2 iron, 2 sulfur cluster binding"/>
    <property type="evidence" value="ECO:0007669"/>
    <property type="project" value="UniProtKB-KW"/>
</dbReference>
<keyword evidence="1" id="KW-0001">2Fe-2S</keyword>
<keyword evidence="7" id="KW-0812">Transmembrane</keyword>
<evidence type="ECO:0000256" key="7">
    <source>
        <dbReference type="SAM" id="Phobius"/>
    </source>
</evidence>